<dbReference type="PANTHER" id="PTHR34502:SF3">
    <property type="entry name" value="DUF6594 DOMAIN-CONTAINING PROTEIN"/>
    <property type="match status" value="1"/>
</dbReference>
<feature type="transmembrane region" description="Helical" evidence="1">
    <location>
        <begin position="353"/>
        <end position="373"/>
    </location>
</feature>
<evidence type="ECO:0000259" key="2">
    <source>
        <dbReference type="Pfam" id="PF20237"/>
    </source>
</evidence>
<feature type="domain" description="DUF6594" evidence="2">
    <location>
        <begin position="132"/>
        <end position="392"/>
    </location>
</feature>
<feature type="transmembrane region" description="Helical" evidence="1">
    <location>
        <begin position="324"/>
        <end position="347"/>
    </location>
</feature>
<keyword evidence="4" id="KW-1185">Reference proteome</keyword>
<keyword evidence="1" id="KW-0812">Transmembrane</keyword>
<reference evidence="3 4" key="1">
    <citation type="submission" date="2017-12" db="EMBL/GenBank/DDBJ databases">
        <title>Comparative genomics of Botrytis spp.</title>
        <authorList>
            <person name="Valero-Jimenez C.A."/>
            <person name="Tapia P."/>
            <person name="Veloso J."/>
            <person name="Silva-Moreno E."/>
            <person name="Staats M."/>
            <person name="Valdes J.H."/>
            <person name="Van Kan J.A.L."/>
        </authorList>
    </citation>
    <scope>NUCLEOTIDE SEQUENCE [LARGE SCALE GENOMIC DNA]</scope>
    <source>
        <strain evidence="3 4">MUCL2120</strain>
    </source>
</reference>
<accession>A0A4Z1J797</accession>
<evidence type="ECO:0000313" key="3">
    <source>
        <dbReference type="EMBL" id="TGO69589.1"/>
    </source>
</evidence>
<evidence type="ECO:0000313" key="4">
    <source>
        <dbReference type="Proteomes" id="UP000297452"/>
    </source>
</evidence>
<name>A0A4Z1J797_9HELO</name>
<evidence type="ECO:0000256" key="1">
    <source>
        <dbReference type="SAM" id="Phobius"/>
    </source>
</evidence>
<dbReference type="EMBL" id="PQXJ01000009">
    <property type="protein sequence ID" value="TGO69589.1"/>
    <property type="molecule type" value="Genomic_DNA"/>
</dbReference>
<dbReference type="Pfam" id="PF20237">
    <property type="entry name" value="DUF6594"/>
    <property type="match status" value="1"/>
</dbReference>
<keyword evidence="1" id="KW-1133">Transmembrane helix</keyword>
<proteinExistence type="predicted"/>
<comment type="caution">
    <text evidence="3">The sequence shown here is derived from an EMBL/GenBank/DDBJ whole genome shotgun (WGS) entry which is preliminary data.</text>
</comment>
<dbReference type="STRING" id="278944.A0A4Z1J797"/>
<organism evidence="3 4">
    <name type="scientific">Botryotinia narcissicola</name>
    <dbReference type="NCBI Taxonomy" id="278944"/>
    <lineage>
        <taxon>Eukaryota</taxon>
        <taxon>Fungi</taxon>
        <taxon>Dikarya</taxon>
        <taxon>Ascomycota</taxon>
        <taxon>Pezizomycotina</taxon>
        <taxon>Leotiomycetes</taxon>
        <taxon>Helotiales</taxon>
        <taxon>Sclerotiniaceae</taxon>
        <taxon>Botryotinia</taxon>
    </lineage>
</organism>
<protein>
    <recommendedName>
        <fullName evidence="2">DUF6594 domain-containing protein</fullName>
    </recommendedName>
</protein>
<gene>
    <name evidence="3" type="ORF">BOTNAR_0009g00360</name>
</gene>
<keyword evidence="1" id="KW-0472">Membrane</keyword>
<feature type="transmembrane region" description="Helical" evidence="1">
    <location>
        <begin position="380"/>
        <end position="398"/>
    </location>
</feature>
<dbReference type="AlphaFoldDB" id="A0A4Z1J797"/>
<dbReference type="Proteomes" id="UP000297452">
    <property type="component" value="Unassembled WGS sequence"/>
</dbReference>
<dbReference type="InterPro" id="IPR046529">
    <property type="entry name" value="DUF6594"/>
</dbReference>
<sequence>MALSALTPEQMIPKSHSYSKSVDMAEKGIGNCLEMHSMAGPSFNQETTSRPLTPPYSMTTDVEADVEGLASSDQGTQYRRPYTSRASLVYRYGHIDSQDAPTKSKRKFWSNKRREQMITKLNMTDRDQPKGWSQVASFLEKCDNFSIYRGFAPLHVRVLLFRTIKIAALEKKLHGLDVTDATNGDTSDRLRDISQAEAMELGSEREEIILSLNQELLAYEGALLIQFQKLKSFSPTPEKDHLSVYRWFCGEKLLGLEQCEWMRQPEDFISLVAPQSNRLERFVEDNLNTRPISWFQKYLLTKPKRNNDTEKTVKSFSTFRISMFAKLLVICMTVLILVIPVILFLTVNMEPGWMAFVALAFVFLFSVMISLLTEAGTQEIFVGTSAYCAVLVVFLGNLKGPA</sequence>
<dbReference type="OrthoDB" id="3533814at2759"/>
<dbReference type="PANTHER" id="PTHR34502">
    <property type="entry name" value="DUF6594 DOMAIN-CONTAINING PROTEIN-RELATED"/>
    <property type="match status" value="1"/>
</dbReference>